<dbReference type="Gene3D" id="1.10.3370.10">
    <property type="entry name" value="SecY subunit domain"/>
    <property type="match status" value="1"/>
</dbReference>
<evidence type="ECO:0000313" key="1">
    <source>
        <dbReference type="EMBL" id="GAH18454.1"/>
    </source>
</evidence>
<organism evidence="1">
    <name type="scientific">marine sediment metagenome</name>
    <dbReference type="NCBI Taxonomy" id="412755"/>
    <lineage>
        <taxon>unclassified sequences</taxon>
        <taxon>metagenomes</taxon>
        <taxon>ecological metagenomes</taxon>
    </lineage>
</organism>
<name>X1EMZ3_9ZZZZ</name>
<comment type="caution">
    <text evidence="1">The sequence shown here is derived from an EMBL/GenBank/DDBJ whole genome shotgun (WGS) entry which is preliminary data.</text>
</comment>
<sequence length="30" mass="3687">MPEIKQPQREVQFKEKLLWTVVVLIIYLIM</sequence>
<accession>X1EMZ3</accession>
<dbReference type="SUPFAM" id="SSF103491">
    <property type="entry name" value="Preprotein translocase SecY subunit"/>
    <property type="match status" value="1"/>
</dbReference>
<reference evidence="1" key="1">
    <citation type="journal article" date="2014" name="Front. Microbiol.">
        <title>High frequency of phylogenetically diverse reductive dehalogenase-homologous genes in deep subseafloor sedimentary metagenomes.</title>
        <authorList>
            <person name="Kawai M."/>
            <person name="Futagami T."/>
            <person name="Toyoda A."/>
            <person name="Takaki Y."/>
            <person name="Nishi S."/>
            <person name="Hori S."/>
            <person name="Arai W."/>
            <person name="Tsubouchi T."/>
            <person name="Morono Y."/>
            <person name="Uchiyama I."/>
            <person name="Ito T."/>
            <person name="Fujiyama A."/>
            <person name="Inagaki F."/>
            <person name="Takami H."/>
        </authorList>
    </citation>
    <scope>NUCLEOTIDE SEQUENCE</scope>
    <source>
        <strain evidence="1">Expedition CK06-06</strain>
    </source>
</reference>
<protein>
    <submittedName>
        <fullName evidence="1">Uncharacterized protein</fullName>
    </submittedName>
</protein>
<proteinExistence type="predicted"/>
<dbReference type="AlphaFoldDB" id="X1EMZ3"/>
<dbReference type="EMBL" id="BART01030765">
    <property type="protein sequence ID" value="GAH18454.1"/>
    <property type="molecule type" value="Genomic_DNA"/>
</dbReference>
<gene>
    <name evidence="1" type="ORF">S01H4_53604</name>
</gene>
<feature type="non-terminal residue" evidence="1">
    <location>
        <position position="30"/>
    </location>
</feature>
<dbReference type="InterPro" id="IPR023201">
    <property type="entry name" value="SecY_dom_sf"/>
</dbReference>